<dbReference type="RefSeq" id="WP_284206971.1">
    <property type="nucleotide sequence ID" value="NZ_BSSU01000005.1"/>
</dbReference>
<keyword evidence="3" id="KW-0998">Cell outer membrane</keyword>
<accession>A0ABQ6H0G9</accession>
<keyword evidence="2 4" id="KW-0472">Membrane</keyword>
<evidence type="ECO:0000313" key="9">
    <source>
        <dbReference type="Proteomes" id="UP001157133"/>
    </source>
</evidence>
<evidence type="ECO:0000256" key="5">
    <source>
        <dbReference type="SAM" id="SignalP"/>
    </source>
</evidence>
<evidence type="ECO:0000313" key="8">
    <source>
        <dbReference type="EMBL" id="GLX81630.1"/>
    </source>
</evidence>
<feature type="domain" description="TonB-dependent receptor plug" evidence="7">
    <location>
        <begin position="71"/>
        <end position="189"/>
    </location>
</feature>
<dbReference type="InterPro" id="IPR037066">
    <property type="entry name" value="Plug_dom_sf"/>
</dbReference>
<dbReference type="EMBL" id="BSSU01000005">
    <property type="protein sequence ID" value="GLX81630.1"/>
    <property type="molecule type" value="Genomic_DNA"/>
</dbReference>
<dbReference type="PANTHER" id="PTHR47234">
    <property type="match status" value="1"/>
</dbReference>
<keyword evidence="5" id="KW-0732">Signal</keyword>
<keyword evidence="9" id="KW-1185">Reference proteome</keyword>
<evidence type="ECO:0000256" key="3">
    <source>
        <dbReference type="ARBA" id="ARBA00023237"/>
    </source>
</evidence>
<organism evidence="8 9">
    <name type="scientific">Thalassotalea eurytherma</name>
    <dbReference type="NCBI Taxonomy" id="1144278"/>
    <lineage>
        <taxon>Bacteria</taxon>
        <taxon>Pseudomonadati</taxon>
        <taxon>Pseudomonadota</taxon>
        <taxon>Gammaproteobacteria</taxon>
        <taxon>Alteromonadales</taxon>
        <taxon>Colwelliaceae</taxon>
        <taxon>Thalassotalea</taxon>
    </lineage>
</organism>
<comment type="subcellular location">
    <subcellularLocation>
        <location evidence="1 4">Cell outer membrane</location>
    </subcellularLocation>
</comment>
<dbReference type="SUPFAM" id="SSF56935">
    <property type="entry name" value="Porins"/>
    <property type="match status" value="1"/>
</dbReference>
<feature type="chain" id="PRO_5046385237" evidence="5">
    <location>
        <begin position="28"/>
        <end position="1081"/>
    </location>
</feature>
<feature type="domain" description="TonB-dependent receptor-like beta-barrel" evidence="6">
    <location>
        <begin position="560"/>
        <end position="1041"/>
    </location>
</feature>
<dbReference type="InterPro" id="IPR036942">
    <property type="entry name" value="Beta-barrel_TonB_sf"/>
</dbReference>
<dbReference type="Proteomes" id="UP001157133">
    <property type="component" value="Unassembled WGS sequence"/>
</dbReference>
<dbReference type="Pfam" id="PF07715">
    <property type="entry name" value="Plug"/>
    <property type="match status" value="1"/>
</dbReference>
<dbReference type="Pfam" id="PF00593">
    <property type="entry name" value="TonB_dep_Rec_b-barrel"/>
    <property type="match status" value="1"/>
</dbReference>
<dbReference type="Gene3D" id="2.170.130.10">
    <property type="entry name" value="TonB-dependent receptor, plug domain"/>
    <property type="match status" value="1"/>
</dbReference>
<feature type="signal peptide" evidence="5">
    <location>
        <begin position="1"/>
        <end position="27"/>
    </location>
</feature>
<dbReference type="InterPro" id="IPR012910">
    <property type="entry name" value="Plug_dom"/>
</dbReference>
<dbReference type="InterPro" id="IPR000531">
    <property type="entry name" value="Beta-barrel_TonB"/>
</dbReference>
<comment type="caution">
    <text evidence="8">The sequence shown here is derived from an EMBL/GenBank/DDBJ whole genome shotgun (WGS) entry which is preliminary data.</text>
</comment>
<dbReference type="Gene3D" id="2.40.170.20">
    <property type="entry name" value="TonB-dependent receptor, beta-barrel domain"/>
    <property type="match status" value="1"/>
</dbReference>
<reference evidence="8 9" key="1">
    <citation type="submission" date="2023-03" db="EMBL/GenBank/DDBJ databases">
        <title>Draft genome sequence of Thalassotalea eurytherma JCM 18482T.</title>
        <authorList>
            <person name="Sawabe T."/>
        </authorList>
    </citation>
    <scope>NUCLEOTIDE SEQUENCE [LARGE SCALE GENOMIC DNA]</scope>
    <source>
        <strain evidence="8 9">JCM 18482</strain>
    </source>
</reference>
<gene>
    <name evidence="8" type="ORF">theurythT_10820</name>
</gene>
<evidence type="ECO:0000256" key="2">
    <source>
        <dbReference type="ARBA" id="ARBA00023136"/>
    </source>
</evidence>
<keyword evidence="8" id="KW-0675">Receptor</keyword>
<evidence type="ECO:0000256" key="4">
    <source>
        <dbReference type="RuleBase" id="RU003357"/>
    </source>
</evidence>
<evidence type="ECO:0000256" key="1">
    <source>
        <dbReference type="ARBA" id="ARBA00004442"/>
    </source>
</evidence>
<evidence type="ECO:0000259" key="7">
    <source>
        <dbReference type="Pfam" id="PF07715"/>
    </source>
</evidence>
<comment type="similarity">
    <text evidence="4">Belongs to the TonB-dependent receptor family.</text>
</comment>
<sequence>MNKLNNVAKGIKLALLLGAACSVNAYAQDDQEQGIAVQAAAKEAPQEDPLLEEEPEERIVVTGSRIRRSEFDTASPVQVISGEISREMGLFDATEMLQNTNQAAGSQIDNTFGGFVLDNGPGSATIGFRGLGAARTLVMINGRRMAPAGVGGAPVSPDLNLIPAVMIERIENLYDGASTVYGSDAVAGVANVMLRQDFEGFEIQGSYNQPKGDGGEESVFSAMWGATSDNGYIAVGAEYYNRKAQSLADNPFVKGCEERIFETENGDIVKRYGGIGPTVNGEDSCDIFPLTNRMQIENGFWGSVYNTPGFTNTGIPNWSESTVPFQYVGLLPTWIAGDSNGDGIDDIAFPDGNGDGLRDFDFQDPRYAFQQSEYYKSGDYLSKNERISVVINGEYNLQDDNDTTLYFDTLYAERESDTFSPGAQIFQWVGASNPYNPCNPGGVNGIDCFGVLGFGDAGPLRTRPIINLRGDRDTAAVDVSQYRIVGGVTGNLTGLESIGMDNWYYDIYASYSGSSGDYVLRGINEERLIYSLDTSVLNPDGSVTCGDGSDGCVPVNLFSDNIYQTGGGTLTAAESDYLMTDRVVNTEIDQFVTVGFVGGELGTLPWNSNPVNAIFGAEYRKEEIKTNNNDVATEGLLWGFFADKGANGDRSFKELFTEVELPLVTGRPGVEEFTVTMSGRWTDESYYDPATTYSLKGVYRPVEWFTLRGTKGTSYRAPNLRERFLEGTTGFNTVSDPCVVPDDARISDALNPSAPDGYDPALETRDQAVLNACSADGVDPTTLGLGQGGTSKFTDSTSAEVVTGGNLMLVEETSTAKTYGFIFEQPFSEDFDLTFSITKFDIEITNSIAEPPSQYSINQCYSQDGNDAFCSRLSRDENGQISDVDASFINIGLETSKGIDYNLYYAQDFLVGEQNLNVSLDLQATQMKEQVIDVLGTIDDNVGEPDVPEWRATAQLSFSYDDWRFTWFTRFIGEGEEDFYSDDDQGFVNNSAACDGFYSDSEQTTPLLCRPVGATDDYFQHNVSLSYSTDDFRVAFGVRNVFNEAPPLVDPSGSFSNTNIPLGVGYDTFGRMPYLNFSAVF</sequence>
<dbReference type="PANTHER" id="PTHR47234:SF2">
    <property type="entry name" value="TONB-DEPENDENT RECEPTOR"/>
    <property type="match status" value="1"/>
</dbReference>
<protein>
    <submittedName>
        <fullName evidence="8">TonB-dependent receptor</fullName>
    </submittedName>
</protein>
<name>A0ABQ6H0G9_9GAMM</name>
<keyword evidence="4" id="KW-0798">TonB box</keyword>
<proteinExistence type="inferred from homology"/>
<evidence type="ECO:0000259" key="6">
    <source>
        <dbReference type="Pfam" id="PF00593"/>
    </source>
</evidence>